<protein>
    <submittedName>
        <fullName evidence="1">Uncharacterized protein</fullName>
    </submittedName>
</protein>
<sequence>MEFDEQYQNVWISFQKVKLQVSSLLLQQKIQPKQQIRLIFQKKAFSMTASLKLINTKMSNEKGVFNTGVQSNKLKEKKKMSLQIKIYLEKKNIKDFRNIFRIQIKFV</sequence>
<reference evidence="1" key="1">
    <citation type="submission" date="2021-01" db="EMBL/GenBank/DDBJ databases">
        <authorList>
            <consortium name="Genoscope - CEA"/>
            <person name="William W."/>
        </authorList>
    </citation>
    <scope>NUCLEOTIDE SEQUENCE</scope>
</reference>
<evidence type="ECO:0000313" key="2">
    <source>
        <dbReference type="Proteomes" id="UP000683925"/>
    </source>
</evidence>
<keyword evidence="2" id="KW-1185">Reference proteome</keyword>
<dbReference type="AlphaFoldDB" id="A0A8S1U9J0"/>
<comment type="caution">
    <text evidence="1">The sequence shown here is derived from an EMBL/GenBank/DDBJ whole genome shotgun (WGS) entry which is preliminary data.</text>
</comment>
<evidence type="ECO:0000313" key="1">
    <source>
        <dbReference type="EMBL" id="CAD8160737.1"/>
    </source>
</evidence>
<dbReference type="Proteomes" id="UP000683925">
    <property type="component" value="Unassembled WGS sequence"/>
</dbReference>
<organism evidence="1 2">
    <name type="scientific">Paramecium octaurelia</name>
    <dbReference type="NCBI Taxonomy" id="43137"/>
    <lineage>
        <taxon>Eukaryota</taxon>
        <taxon>Sar</taxon>
        <taxon>Alveolata</taxon>
        <taxon>Ciliophora</taxon>
        <taxon>Intramacronucleata</taxon>
        <taxon>Oligohymenophorea</taxon>
        <taxon>Peniculida</taxon>
        <taxon>Parameciidae</taxon>
        <taxon>Paramecium</taxon>
    </lineage>
</organism>
<proteinExistence type="predicted"/>
<dbReference type="EMBL" id="CAJJDP010000039">
    <property type="protein sequence ID" value="CAD8160737.1"/>
    <property type="molecule type" value="Genomic_DNA"/>
</dbReference>
<accession>A0A8S1U9J0</accession>
<name>A0A8S1U9J0_PAROT</name>
<gene>
    <name evidence="1" type="ORF">POCTA_138.1.T0390010</name>
</gene>